<dbReference type="Proteomes" id="UP000692954">
    <property type="component" value="Unassembled WGS sequence"/>
</dbReference>
<accession>A0A8S1RDG6</accession>
<evidence type="ECO:0000313" key="1">
    <source>
        <dbReference type="EMBL" id="CAD8125737.1"/>
    </source>
</evidence>
<name>A0A8S1RDG6_9CILI</name>
<dbReference type="EMBL" id="CAJJDN010000161">
    <property type="protein sequence ID" value="CAD8125737.1"/>
    <property type="molecule type" value="Genomic_DNA"/>
</dbReference>
<proteinExistence type="predicted"/>
<evidence type="ECO:0000313" key="2">
    <source>
        <dbReference type="Proteomes" id="UP000692954"/>
    </source>
</evidence>
<sequence length="85" mass="10061">MIDQIFLITLESININRKIIGIYQFIQNSGIFVNLKCLEYIPSQYNSTKLDHLQKSWLINALVCKAEHYARKWTFVFMLFDCAQL</sequence>
<protein>
    <submittedName>
        <fullName evidence="1">Uncharacterized protein</fullName>
    </submittedName>
</protein>
<reference evidence="1" key="1">
    <citation type="submission" date="2021-01" db="EMBL/GenBank/DDBJ databases">
        <authorList>
            <consortium name="Genoscope - CEA"/>
            <person name="William W."/>
        </authorList>
    </citation>
    <scope>NUCLEOTIDE SEQUENCE</scope>
</reference>
<organism evidence="1 2">
    <name type="scientific">Paramecium sonneborni</name>
    <dbReference type="NCBI Taxonomy" id="65129"/>
    <lineage>
        <taxon>Eukaryota</taxon>
        <taxon>Sar</taxon>
        <taxon>Alveolata</taxon>
        <taxon>Ciliophora</taxon>
        <taxon>Intramacronucleata</taxon>
        <taxon>Oligohymenophorea</taxon>
        <taxon>Peniculida</taxon>
        <taxon>Parameciidae</taxon>
        <taxon>Paramecium</taxon>
    </lineage>
</organism>
<comment type="caution">
    <text evidence="1">The sequence shown here is derived from an EMBL/GenBank/DDBJ whole genome shotgun (WGS) entry which is preliminary data.</text>
</comment>
<dbReference type="AlphaFoldDB" id="A0A8S1RDG6"/>
<keyword evidence="2" id="KW-1185">Reference proteome</keyword>
<gene>
    <name evidence="1" type="ORF">PSON_ATCC_30995.1.T1610123</name>
</gene>